<dbReference type="Gene3D" id="3.30.565.10">
    <property type="entry name" value="Histidine kinase-like ATPase, C-terminal domain"/>
    <property type="match status" value="1"/>
</dbReference>
<dbReference type="HOGENOM" id="CLU_126533_1_0_11"/>
<accession>F4CU98</accession>
<dbReference type="InterPro" id="IPR050267">
    <property type="entry name" value="Anti-sigma-factor_SerPK"/>
</dbReference>
<dbReference type="RefSeq" id="WP_013674483.1">
    <property type="nucleotide sequence ID" value="NC_015312.1"/>
</dbReference>
<dbReference type="CDD" id="cd16936">
    <property type="entry name" value="HATPase_RsbW-like"/>
    <property type="match status" value="1"/>
</dbReference>
<evidence type="ECO:0000256" key="1">
    <source>
        <dbReference type="ARBA" id="ARBA00022527"/>
    </source>
</evidence>
<dbReference type="eggNOG" id="COG2172">
    <property type="taxonomic scope" value="Bacteria"/>
</dbReference>
<dbReference type="PANTHER" id="PTHR35526:SF3">
    <property type="entry name" value="ANTI-SIGMA-F FACTOR RSBW"/>
    <property type="match status" value="1"/>
</dbReference>
<feature type="domain" description="Histidine kinase/HSP90-like ATPase" evidence="2">
    <location>
        <begin position="10"/>
        <end position="126"/>
    </location>
</feature>
<dbReference type="STRING" id="675635.Psed_2349"/>
<dbReference type="SUPFAM" id="SSF55874">
    <property type="entry name" value="ATPase domain of HSP90 chaperone/DNA topoisomerase II/histidine kinase"/>
    <property type="match status" value="1"/>
</dbReference>
<evidence type="ECO:0000313" key="3">
    <source>
        <dbReference type="EMBL" id="AEA24557.1"/>
    </source>
</evidence>
<dbReference type="AlphaFoldDB" id="F4CU98"/>
<dbReference type="OrthoDB" id="5182724at2"/>
<keyword evidence="1" id="KW-0808">Transferase</keyword>
<keyword evidence="1" id="KW-0723">Serine/threonine-protein kinase</keyword>
<dbReference type="Proteomes" id="UP000007809">
    <property type="component" value="Chromosome"/>
</dbReference>
<reference evidence="3 4" key="1">
    <citation type="journal article" date="2011" name="J. Bacteriol.">
        <title>Genome sequence of the 1,4-dioxane-degrading Pseudonocardia dioxanivorans strain CB1190.</title>
        <authorList>
            <person name="Sales C.M."/>
            <person name="Mahendra S."/>
            <person name="Grostern A."/>
            <person name="Parales R.E."/>
            <person name="Goodwin L.A."/>
            <person name="Woyke T."/>
            <person name="Nolan M."/>
            <person name="Lapidus A."/>
            <person name="Chertkov O."/>
            <person name="Ovchinnikova G."/>
            <person name="Sczyrba A."/>
            <person name="Alvarez-Cohen L."/>
        </authorList>
    </citation>
    <scope>NUCLEOTIDE SEQUENCE [LARGE SCALE GENOMIC DNA]</scope>
    <source>
        <strain evidence="4">ATCC 55486 / DSM 44775 / JCM 13855 / CB1190</strain>
    </source>
</reference>
<dbReference type="InterPro" id="IPR003594">
    <property type="entry name" value="HATPase_dom"/>
</dbReference>
<dbReference type="EMBL" id="CP002593">
    <property type="protein sequence ID" value="AEA24557.1"/>
    <property type="molecule type" value="Genomic_DNA"/>
</dbReference>
<evidence type="ECO:0000259" key="2">
    <source>
        <dbReference type="Pfam" id="PF13581"/>
    </source>
</evidence>
<keyword evidence="1" id="KW-0418">Kinase</keyword>
<protein>
    <submittedName>
        <fullName evidence="3">ATP-binding region ATPase domain protein</fullName>
    </submittedName>
</protein>
<keyword evidence="3" id="KW-0067">ATP-binding</keyword>
<dbReference type="Pfam" id="PF13581">
    <property type="entry name" value="HATPase_c_2"/>
    <property type="match status" value="1"/>
</dbReference>
<keyword evidence="4" id="KW-1185">Reference proteome</keyword>
<dbReference type="InterPro" id="IPR036890">
    <property type="entry name" value="HATPase_C_sf"/>
</dbReference>
<sequence length="137" mass="14895">MELFCTLEVEAEPHRLGLVRHAVEVWLMAVRWPRGAMSPIVFAVSEIVSNSIEHAYPIEPPGPVRIALAVEVVSPGCERIRVVVSDRGRWRTAGPEPGRGNGLPLVETLCAAVEVVTDAEGTRLTLLSEPVARGDRP</sequence>
<proteinExistence type="predicted"/>
<dbReference type="GO" id="GO:0005524">
    <property type="term" value="F:ATP binding"/>
    <property type="evidence" value="ECO:0007669"/>
    <property type="project" value="UniProtKB-KW"/>
</dbReference>
<gene>
    <name evidence="3" type="ordered locus">Psed_2349</name>
</gene>
<dbReference type="GO" id="GO:0004674">
    <property type="term" value="F:protein serine/threonine kinase activity"/>
    <property type="evidence" value="ECO:0007669"/>
    <property type="project" value="UniProtKB-KW"/>
</dbReference>
<keyword evidence="3" id="KW-0547">Nucleotide-binding</keyword>
<dbReference type="KEGG" id="pdx:Psed_2349"/>
<name>F4CU98_PSEUX</name>
<evidence type="ECO:0000313" key="4">
    <source>
        <dbReference type="Proteomes" id="UP000007809"/>
    </source>
</evidence>
<dbReference type="PANTHER" id="PTHR35526">
    <property type="entry name" value="ANTI-SIGMA-F FACTOR RSBW-RELATED"/>
    <property type="match status" value="1"/>
</dbReference>
<organism evidence="3 4">
    <name type="scientific">Pseudonocardia dioxanivorans (strain ATCC 55486 / DSM 44775 / JCM 13855 / CB1190)</name>
    <dbReference type="NCBI Taxonomy" id="675635"/>
    <lineage>
        <taxon>Bacteria</taxon>
        <taxon>Bacillati</taxon>
        <taxon>Actinomycetota</taxon>
        <taxon>Actinomycetes</taxon>
        <taxon>Pseudonocardiales</taxon>
        <taxon>Pseudonocardiaceae</taxon>
        <taxon>Pseudonocardia</taxon>
    </lineage>
</organism>